<sequence>MSYTAPASETGASNQFMQTPQDTGWAGWVVFAGTLMILLGIFHAIQGLIALFNDQYYVVGPNGLMVLDYTTWGWVHLIAGAAVLIAGIALFVGQTWAQVVGIVLAILSALANFAFIAAYPVWSSIVIALDILIVYALTVHGHELRST</sequence>
<comment type="caution">
    <text evidence="3">The sequence shown here is derived from an EMBL/GenBank/DDBJ whole genome shotgun (WGS) entry which is preliminary data.</text>
</comment>
<dbReference type="AlphaFoldDB" id="A0A552WS23"/>
<dbReference type="Pfam" id="PF23636">
    <property type="entry name" value="DUF7144"/>
    <property type="match status" value="1"/>
</dbReference>
<feature type="transmembrane region" description="Helical" evidence="1">
    <location>
        <begin position="125"/>
        <end position="142"/>
    </location>
</feature>
<organism evidence="3 4">
    <name type="scientific">Georgenia yuyongxinii</name>
    <dbReference type="NCBI Taxonomy" id="2589797"/>
    <lineage>
        <taxon>Bacteria</taxon>
        <taxon>Bacillati</taxon>
        <taxon>Actinomycetota</taxon>
        <taxon>Actinomycetes</taxon>
        <taxon>Micrococcales</taxon>
        <taxon>Bogoriellaceae</taxon>
        <taxon>Georgenia</taxon>
    </lineage>
</organism>
<keyword evidence="1" id="KW-0812">Transmembrane</keyword>
<feature type="transmembrane region" description="Helical" evidence="1">
    <location>
        <begin position="72"/>
        <end position="92"/>
    </location>
</feature>
<dbReference type="RefSeq" id="WP_143418273.1">
    <property type="nucleotide sequence ID" value="NZ_VJXR01000022.1"/>
</dbReference>
<proteinExistence type="predicted"/>
<protein>
    <recommendedName>
        <fullName evidence="2">DUF7144 domain-containing protein</fullName>
    </recommendedName>
</protein>
<feature type="transmembrane region" description="Helical" evidence="1">
    <location>
        <begin position="99"/>
        <end position="119"/>
    </location>
</feature>
<evidence type="ECO:0000256" key="1">
    <source>
        <dbReference type="SAM" id="Phobius"/>
    </source>
</evidence>
<keyword evidence="1" id="KW-1133">Transmembrane helix</keyword>
<evidence type="ECO:0000313" key="4">
    <source>
        <dbReference type="Proteomes" id="UP000318693"/>
    </source>
</evidence>
<keyword evidence="1" id="KW-0472">Membrane</keyword>
<accession>A0A552WS23</accession>
<feature type="domain" description="DUF7144" evidence="2">
    <location>
        <begin position="28"/>
        <end position="141"/>
    </location>
</feature>
<evidence type="ECO:0000259" key="2">
    <source>
        <dbReference type="Pfam" id="PF23636"/>
    </source>
</evidence>
<feature type="transmembrane region" description="Helical" evidence="1">
    <location>
        <begin position="25"/>
        <end position="52"/>
    </location>
</feature>
<keyword evidence="4" id="KW-1185">Reference proteome</keyword>
<evidence type="ECO:0000313" key="3">
    <source>
        <dbReference type="EMBL" id="TRW45497.1"/>
    </source>
</evidence>
<dbReference type="EMBL" id="VJXR01000022">
    <property type="protein sequence ID" value="TRW45497.1"/>
    <property type="molecule type" value="Genomic_DNA"/>
</dbReference>
<gene>
    <name evidence="3" type="ORF">FJ693_09390</name>
</gene>
<reference evidence="3 4" key="1">
    <citation type="submission" date="2019-07" db="EMBL/GenBank/DDBJ databases">
        <title>Georgenia wutianyii sp. nov. and Georgenia *** sp. nov. isolated from plateau pika (Ochotona curzoniae) in the Qinghai-Tibet plateau of China.</title>
        <authorList>
            <person name="Tian Z."/>
        </authorList>
    </citation>
    <scope>NUCLEOTIDE SEQUENCE [LARGE SCALE GENOMIC DNA]</scope>
    <source>
        <strain evidence="3 4">Z446</strain>
    </source>
</reference>
<dbReference type="Proteomes" id="UP000318693">
    <property type="component" value="Unassembled WGS sequence"/>
</dbReference>
<name>A0A552WS23_9MICO</name>
<dbReference type="InterPro" id="IPR055568">
    <property type="entry name" value="DUF7144"/>
</dbReference>